<proteinExistence type="predicted"/>
<accession>A0AA95MY09</accession>
<dbReference type="AlphaFoldDB" id="A0AA95MY09"/>
<feature type="transmembrane region" description="Helical" evidence="1">
    <location>
        <begin position="167"/>
        <end position="186"/>
    </location>
</feature>
<keyword evidence="1" id="KW-0472">Membrane</keyword>
<protein>
    <submittedName>
        <fullName evidence="2">Uncharacterized protein</fullName>
    </submittedName>
</protein>
<gene>
    <name evidence="2" type="ORF">QNH39_10755</name>
</gene>
<organism evidence="2 3">
    <name type="scientific">Neobacillus novalis</name>
    <dbReference type="NCBI Taxonomy" id="220687"/>
    <lineage>
        <taxon>Bacteria</taxon>
        <taxon>Bacillati</taxon>
        <taxon>Bacillota</taxon>
        <taxon>Bacilli</taxon>
        <taxon>Bacillales</taxon>
        <taxon>Bacillaceae</taxon>
        <taxon>Neobacillus</taxon>
    </lineage>
</organism>
<keyword evidence="1" id="KW-1133">Transmembrane helix</keyword>
<evidence type="ECO:0000313" key="3">
    <source>
        <dbReference type="Proteomes" id="UP001178288"/>
    </source>
</evidence>
<reference evidence="2" key="1">
    <citation type="submission" date="2023-05" db="EMBL/GenBank/DDBJ databases">
        <title>Comparative genomics of Bacillaceae isolates and their secondary metabolite potential.</title>
        <authorList>
            <person name="Song L."/>
            <person name="Nielsen L.J."/>
            <person name="Mohite O."/>
            <person name="Xu X."/>
            <person name="Weber T."/>
            <person name="Kovacs A.T."/>
        </authorList>
    </citation>
    <scope>NUCLEOTIDE SEQUENCE</scope>
    <source>
        <strain evidence="2">XLM17</strain>
    </source>
</reference>
<keyword evidence="3" id="KW-1185">Reference proteome</keyword>
<dbReference type="RefSeq" id="WP_283935913.1">
    <property type="nucleotide sequence ID" value="NZ_CP126114.1"/>
</dbReference>
<dbReference type="EMBL" id="CP126114">
    <property type="protein sequence ID" value="WHY88278.1"/>
    <property type="molecule type" value="Genomic_DNA"/>
</dbReference>
<evidence type="ECO:0000313" key="2">
    <source>
        <dbReference type="EMBL" id="WHY88278.1"/>
    </source>
</evidence>
<keyword evidence="1" id="KW-0812">Transmembrane</keyword>
<dbReference type="KEGG" id="nnv:QNH39_10755"/>
<evidence type="ECO:0000256" key="1">
    <source>
        <dbReference type="SAM" id="Phobius"/>
    </source>
</evidence>
<sequence>MLSLPVFSSRGFATSWVLLDPQEVVDRAEVIVLGKYDFSSNPVSGEIPFHGLEFKVSKVIKGQDIPSTIIAGIDGNDNGWVDDFQQQGGELLLFLEKKGSKFLTPVAGPNGMIQVKNGKVDDQSETVRAFYEKYLHEEQETIVNTEHKVKAVTDVNQPSEEKNQSKFLPAIISAAAVLLVLGVRYARRKR</sequence>
<name>A0AA95MY09_9BACI</name>
<dbReference type="Proteomes" id="UP001178288">
    <property type="component" value="Chromosome"/>
</dbReference>